<dbReference type="SUPFAM" id="SSF52980">
    <property type="entry name" value="Restriction endonuclease-like"/>
    <property type="match status" value="1"/>
</dbReference>
<dbReference type="EMBL" id="CP043641">
    <property type="protein sequence ID" value="QNE35318.1"/>
    <property type="molecule type" value="Genomic_DNA"/>
</dbReference>
<dbReference type="RefSeq" id="WP_374939565.1">
    <property type="nucleotide sequence ID" value="NZ_CP043641.1"/>
</dbReference>
<evidence type="ECO:0000313" key="3">
    <source>
        <dbReference type="Proteomes" id="UP000515511"/>
    </source>
</evidence>
<proteinExistence type="predicted"/>
<dbReference type="Gene3D" id="3.90.320.10">
    <property type="match status" value="1"/>
</dbReference>
<dbReference type="AlphaFoldDB" id="A0A7G6YA03"/>
<dbReference type="InterPro" id="IPR011604">
    <property type="entry name" value="PDDEXK-like_dom_sf"/>
</dbReference>
<protein>
    <submittedName>
        <fullName evidence="2">YqaJ viral recombinase family protein</fullName>
    </submittedName>
</protein>
<feature type="domain" description="YqaJ viral recombinase" evidence="1">
    <location>
        <begin position="57"/>
        <end position="180"/>
    </location>
</feature>
<evidence type="ECO:0000259" key="1">
    <source>
        <dbReference type="Pfam" id="PF09588"/>
    </source>
</evidence>
<dbReference type="InterPro" id="IPR011335">
    <property type="entry name" value="Restrct_endonuc-II-like"/>
</dbReference>
<name>A0A7G6YA03_9MICO</name>
<dbReference type="Proteomes" id="UP000515511">
    <property type="component" value="Chromosome"/>
</dbReference>
<evidence type="ECO:0000313" key="2">
    <source>
        <dbReference type="EMBL" id="QNE35318.1"/>
    </source>
</evidence>
<dbReference type="KEGG" id="lse:F1C12_09365"/>
<dbReference type="InterPro" id="IPR019080">
    <property type="entry name" value="YqaJ_viral_recombinase"/>
</dbReference>
<dbReference type="Pfam" id="PF09588">
    <property type="entry name" value="YqaJ"/>
    <property type="match status" value="1"/>
</dbReference>
<organism evidence="2 3">
    <name type="scientific">Leifsonia shinshuensis</name>
    <dbReference type="NCBI Taxonomy" id="150026"/>
    <lineage>
        <taxon>Bacteria</taxon>
        <taxon>Bacillati</taxon>
        <taxon>Actinomycetota</taxon>
        <taxon>Actinomycetes</taxon>
        <taxon>Micrococcales</taxon>
        <taxon>Microbacteriaceae</taxon>
        <taxon>Leifsonia</taxon>
    </lineage>
</organism>
<reference evidence="3" key="1">
    <citation type="submission" date="2019-09" db="EMBL/GenBank/DDBJ databases">
        <title>Antimicrobial potential of Antarctic Bacteria.</title>
        <authorList>
            <person name="Benaud N."/>
            <person name="Edwards R.J."/>
            <person name="Ferrari B.C."/>
        </authorList>
    </citation>
    <scope>NUCLEOTIDE SEQUENCE [LARGE SCALE GENOMIC DNA]</scope>
    <source>
        <strain evidence="3">INR9</strain>
    </source>
</reference>
<gene>
    <name evidence="2" type="ORF">F1C12_09365</name>
</gene>
<accession>A0A7G6YA03</accession>
<sequence length="243" mass="26891">MFDRSATRTADLYRPGVLADLGPSSSAPAPRPVVPAVPGATGHLARVVASSSDRVGWLRARSRGITATDVAKLSTQQSLRAAVYDKLNGSGFSGNVFTQHGRSREPEIAAWVAATHGIQPSDLLFHAERDRRHLATPDGLVLRTGGRIELAEIKTTNKPFNSIPRHYLRQIWWQQYVLGAERTLFVWEQHDRFVPIHDEPQCQWVDRDDREIARLVALAGDLIDLLREATARPVAQVQPTVAS</sequence>